<evidence type="ECO:0000313" key="9">
    <source>
        <dbReference type="EMBL" id="KAE9137635.1"/>
    </source>
</evidence>
<dbReference type="InterPro" id="IPR052649">
    <property type="entry name" value="NCE102-like"/>
</dbReference>
<reference evidence="17 18" key="1">
    <citation type="submission" date="2018-08" db="EMBL/GenBank/DDBJ databases">
        <title>Genomic investigation of the strawberry pathogen Phytophthora fragariae indicates pathogenicity is determined by transcriptional variation in three key races.</title>
        <authorList>
            <person name="Adams T.M."/>
            <person name="Armitage A.D."/>
            <person name="Sobczyk M.K."/>
            <person name="Bates H.J."/>
            <person name="Dunwell J.M."/>
            <person name="Nellist C.F."/>
            <person name="Harrison R.J."/>
        </authorList>
    </citation>
    <scope>NUCLEOTIDE SEQUENCE [LARGE SCALE GENOMIC DNA]</scope>
    <source>
        <strain evidence="15 19">A4</strain>
        <strain evidence="14 20">BC-1</strain>
        <strain evidence="13 24">BC-23</strain>
        <strain evidence="12 18">NOV-27</strain>
        <strain evidence="11 21">NOV-5</strain>
        <strain evidence="10 22">NOV-71</strain>
        <strain evidence="16 25">NOV-77</strain>
        <strain evidence="7 17">NOV-9</strain>
        <strain evidence="9 26">ONT-3</strain>
        <strain evidence="8 23">SCRP245</strain>
    </source>
</reference>
<gene>
    <name evidence="15" type="ORF">PF001_g1378</name>
    <name evidence="14" type="ORF">PF002_g1912</name>
    <name evidence="13" type="ORF">PF004_g1316</name>
    <name evidence="12" type="ORF">PF005_g1602</name>
    <name evidence="11" type="ORF">PF006_g1327</name>
    <name evidence="10" type="ORF">PF007_g1578</name>
    <name evidence="16" type="ORF">PF008_g1370</name>
    <name evidence="7" type="ORF">PF009_g1626</name>
    <name evidence="9" type="ORF">PF010_g1249</name>
    <name evidence="8" type="ORF">PF011_g1011</name>
</gene>
<keyword evidence="3 5" id="KW-1133">Transmembrane helix</keyword>
<dbReference type="EMBL" id="QXGA01000032">
    <property type="protein sequence ID" value="KAE9154647.1"/>
    <property type="molecule type" value="Genomic_DNA"/>
</dbReference>
<evidence type="ECO:0000313" key="21">
    <source>
        <dbReference type="Proteomes" id="UP000440732"/>
    </source>
</evidence>
<dbReference type="EMBL" id="QXGB01000039">
    <property type="protein sequence ID" value="KAE9235202.1"/>
    <property type="molecule type" value="Genomic_DNA"/>
</dbReference>
<dbReference type="Proteomes" id="UP000429523">
    <property type="component" value="Unassembled WGS sequence"/>
</dbReference>
<evidence type="ECO:0000313" key="14">
    <source>
        <dbReference type="EMBL" id="KAE9256389.1"/>
    </source>
</evidence>
<evidence type="ECO:0000256" key="1">
    <source>
        <dbReference type="ARBA" id="ARBA00004141"/>
    </source>
</evidence>
<comment type="caution">
    <text evidence="7">The sequence shown here is derived from an EMBL/GenBank/DDBJ whole genome shotgun (WGS) entry which is preliminary data.</text>
</comment>
<dbReference type="EMBL" id="QXFY01000033">
    <property type="protein sequence ID" value="KAE9361090.1"/>
    <property type="molecule type" value="Genomic_DNA"/>
</dbReference>
<feature type="transmembrane region" description="Helical" evidence="5">
    <location>
        <begin position="20"/>
        <end position="41"/>
    </location>
</feature>
<evidence type="ECO:0000313" key="20">
    <source>
        <dbReference type="Proteomes" id="UP000440367"/>
    </source>
</evidence>
<name>A0A6A3FV93_9STRA</name>
<feature type="domain" description="MARVEL" evidence="6">
    <location>
        <begin position="14"/>
        <end position="131"/>
    </location>
</feature>
<evidence type="ECO:0000313" key="16">
    <source>
        <dbReference type="EMBL" id="KAE9361090.1"/>
    </source>
</evidence>
<evidence type="ECO:0000256" key="5">
    <source>
        <dbReference type="SAM" id="Phobius"/>
    </source>
</evidence>
<evidence type="ECO:0000313" key="10">
    <source>
        <dbReference type="EMBL" id="KAE9138087.1"/>
    </source>
</evidence>
<dbReference type="Proteomes" id="UP000440732">
    <property type="component" value="Unassembled WGS sequence"/>
</dbReference>
<feature type="transmembrane region" description="Helical" evidence="5">
    <location>
        <begin position="47"/>
        <end position="68"/>
    </location>
</feature>
<evidence type="ECO:0000313" key="13">
    <source>
        <dbReference type="EMBL" id="KAE9253778.1"/>
    </source>
</evidence>
<keyword evidence="2 5" id="KW-0812">Transmembrane</keyword>
<dbReference type="EMBL" id="QXGE01000033">
    <property type="protein sequence ID" value="KAE9328486.1"/>
    <property type="molecule type" value="Genomic_DNA"/>
</dbReference>
<dbReference type="EMBL" id="QXGF01000038">
    <property type="protein sequence ID" value="KAE8948823.1"/>
    <property type="molecule type" value="Genomic_DNA"/>
</dbReference>
<protein>
    <recommendedName>
        <fullName evidence="6">MARVEL domain-containing protein</fullName>
    </recommendedName>
</protein>
<keyword evidence="4 5" id="KW-0472">Membrane</keyword>
<evidence type="ECO:0000256" key="2">
    <source>
        <dbReference type="ARBA" id="ARBA00022692"/>
    </source>
</evidence>
<dbReference type="Proteomes" id="UP000476176">
    <property type="component" value="Unassembled WGS sequence"/>
</dbReference>
<dbReference type="OrthoDB" id="91989at2759"/>
<dbReference type="Pfam" id="PF01284">
    <property type="entry name" value="MARVEL"/>
    <property type="match status" value="1"/>
</dbReference>
<dbReference type="AlphaFoldDB" id="A0A6A3FV93"/>
<evidence type="ECO:0000313" key="22">
    <source>
        <dbReference type="Proteomes" id="UP000441208"/>
    </source>
</evidence>
<evidence type="ECO:0000313" key="12">
    <source>
        <dbReference type="EMBL" id="KAE9235202.1"/>
    </source>
</evidence>
<dbReference type="Proteomes" id="UP000460718">
    <property type="component" value="Unassembled WGS sequence"/>
</dbReference>
<evidence type="ECO:0000313" key="7">
    <source>
        <dbReference type="EMBL" id="KAE8948823.1"/>
    </source>
</evidence>
<evidence type="ECO:0000313" key="25">
    <source>
        <dbReference type="Proteomes" id="UP000486351"/>
    </source>
</evidence>
<dbReference type="Proteomes" id="UP000486351">
    <property type="component" value="Unassembled WGS sequence"/>
</dbReference>
<dbReference type="EMBL" id="QXFW01000026">
    <property type="protein sequence ID" value="KAE9029537.1"/>
    <property type="molecule type" value="Genomic_DNA"/>
</dbReference>
<evidence type="ECO:0000313" key="26">
    <source>
        <dbReference type="Proteomes" id="UP000488956"/>
    </source>
</evidence>
<dbReference type="EMBL" id="QXFZ01000038">
    <property type="protein sequence ID" value="KAE9138087.1"/>
    <property type="molecule type" value="Genomic_DNA"/>
</dbReference>
<evidence type="ECO:0000313" key="19">
    <source>
        <dbReference type="Proteomes" id="UP000437068"/>
    </source>
</evidence>
<keyword evidence="18" id="KW-1185">Reference proteome</keyword>
<dbReference type="EMBL" id="QXFX01000030">
    <property type="protein sequence ID" value="KAE9137635.1"/>
    <property type="molecule type" value="Genomic_DNA"/>
</dbReference>
<dbReference type="Proteomes" id="UP000437068">
    <property type="component" value="Unassembled WGS sequence"/>
</dbReference>
<evidence type="ECO:0000313" key="23">
    <source>
        <dbReference type="Proteomes" id="UP000460718"/>
    </source>
</evidence>
<evidence type="ECO:0000256" key="3">
    <source>
        <dbReference type="ARBA" id="ARBA00022989"/>
    </source>
</evidence>
<dbReference type="Proteomes" id="UP000433483">
    <property type="component" value="Unassembled WGS sequence"/>
</dbReference>
<dbReference type="Proteomes" id="UP000488956">
    <property type="component" value="Unassembled WGS sequence"/>
</dbReference>
<dbReference type="Proteomes" id="UP000441208">
    <property type="component" value="Unassembled WGS sequence"/>
</dbReference>
<dbReference type="EMBL" id="QXGC01000032">
    <property type="protein sequence ID" value="KAE9253778.1"/>
    <property type="molecule type" value="Genomic_DNA"/>
</dbReference>
<evidence type="ECO:0000313" key="15">
    <source>
        <dbReference type="EMBL" id="KAE9328486.1"/>
    </source>
</evidence>
<evidence type="ECO:0000313" key="11">
    <source>
        <dbReference type="EMBL" id="KAE9154647.1"/>
    </source>
</evidence>
<dbReference type="PANTHER" id="PTHR28165:SF1">
    <property type="entry name" value="NON-CLASSICAL EXPORT PROTEIN 2-RELATED"/>
    <property type="match status" value="1"/>
</dbReference>
<evidence type="ECO:0000313" key="18">
    <source>
        <dbReference type="Proteomes" id="UP000433483"/>
    </source>
</evidence>
<dbReference type="InterPro" id="IPR008253">
    <property type="entry name" value="Marvel"/>
</dbReference>
<evidence type="ECO:0000313" key="17">
    <source>
        <dbReference type="Proteomes" id="UP000429523"/>
    </source>
</evidence>
<evidence type="ECO:0000313" key="24">
    <source>
        <dbReference type="Proteomes" id="UP000476176"/>
    </source>
</evidence>
<evidence type="ECO:0000259" key="6">
    <source>
        <dbReference type="Pfam" id="PF01284"/>
    </source>
</evidence>
<organism evidence="7 17">
    <name type="scientific">Phytophthora fragariae</name>
    <dbReference type="NCBI Taxonomy" id="53985"/>
    <lineage>
        <taxon>Eukaryota</taxon>
        <taxon>Sar</taxon>
        <taxon>Stramenopiles</taxon>
        <taxon>Oomycota</taxon>
        <taxon>Peronosporomycetes</taxon>
        <taxon>Peronosporales</taxon>
        <taxon>Peronosporaceae</taxon>
        <taxon>Phytophthora</taxon>
    </lineage>
</organism>
<sequence>MIALLTPATLARTNLALRCAQFVCCLLGLAFVAAGGITFHSSNFVLLMNYTGMLYTLWFVVAVEIFSFSTRLPTRVEQGIDAVLAFVLLIGGICLAASDYLEYCELIWHCHNLKASVAFTFIGMFCFLATSTLSILTTSKEPSGPTEVPGQYHLEMTPTGALSPIEGPNSPGIKV</sequence>
<dbReference type="Proteomes" id="UP000440367">
    <property type="component" value="Unassembled WGS sequence"/>
</dbReference>
<feature type="transmembrane region" description="Helical" evidence="5">
    <location>
        <begin position="80"/>
        <end position="98"/>
    </location>
</feature>
<dbReference type="EMBL" id="QXGD01000047">
    <property type="protein sequence ID" value="KAE9256389.1"/>
    <property type="molecule type" value="Genomic_DNA"/>
</dbReference>
<dbReference type="GO" id="GO:0016020">
    <property type="term" value="C:membrane"/>
    <property type="evidence" value="ECO:0007669"/>
    <property type="project" value="UniProtKB-SubCell"/>
</dbReference>
<feature type="transmembrane region" description="Helical" evidence="5">
    <location>
        <begin position="118"/>
        <end position="136"/>
    </location>
</feature>
<accession>A0A6A3FV93</accession>
<comment type="subcellular location">
    <subcellularLocation>
        <location evidence="1">Membrane</location>
        <topology evidence="1">Multi-pass membrane protein</topology>
    </subcellularLocation>
</comment>
<evidence type="ECO:0000313" key="8">
    <source>
        <dbReference type="EMBL" id="KAE9029537.1"/>
    </source>
</evidence>
<proteinExistence type="predicted"/>
<dbReference type="PANTHER" id="PTHR28165">
    <property type="entry name" value="NON-CLASSICAL EXPORT PROTEIN 2-RELATED"/>
    <property type="match status" value="1"/>
</dbReference>
<evidence type="ECO:0000256" key="4">
    <source>
        <dbReference type="ARBA" id="ARBA00023136"/>
    </source>
</evidence>